<protein>
    <recommendedName>
        <fullName evidence="1">DAGKc domain-containing protein</fullName>
    </recommendedName>
</protein>
<accession>A0A0D2B6Z8</accession>
<dbReference type="AlphaFoldDB" id="A0A0D2B6Z8"/>
<dbReference type="InterPro" id="IPR017438">
    <property type="entry name" value="ATP-NAD_kinase_N"/>
</dbReference>
<dbReference type="GO" id="GO:0046512">
    <property type="term" value="P:sphingosine biosynthetic process"/>
    <property type="evidence" value="ECO:0007669"/>
    <property type="project" value="TreeGrafter"/>
</dbReference>
<dbReference type="HOGENOM" id="CLU_021934_0_0_1"/>
<dbReference type="EMBL" id="KN847332">
    <property type="protein sequence ID" value="KIW47996.1"/>
    <property type="molecule type" value="Genomic_DNA"/>
</dbReference>
<evidence type="ECO:0000259" key="1">
    <source>
        <dbReference type="PROSITE" id="PS50146"/>
    </source>
</evidence>
<dbReference type="PANTHER" id="PTHR12358">
    <property type="entry name" value="SPHINGOSINE KINASE"/>
    <property type="match status" value="1"/>
</dbReference>
<proteinExistence type="predicted"/>
<dbReference type="VEuPathDB" id="FungiDB:PV06_00636"/>
<dbReference type="Gene3D" id="3.40.50.10330">
    <property type="entry name" value="Probable inorganic polyphosphate/atp-NAD kinase, domain 1"/>
    <property type="match status" value="1"/>
</dbReference>
<gene>
    <name evidence="2" type="ORF">PV06_00636</name>
</gene>
<reference evidence="2 3" key="1">
    <citation type="submission" date="2015-01" db="EMBL/GenBank/DDBJ databases">
        <title>The Genome Sequence of Exophiala oligosperma CBS72588.</title>
        <authorList>
            <consortium name="The Broad Institute Genomics Platform"/>
            <person name="Cuomo C."/>
            <person name="de Hoog S."/>
            <person name="Gorbushina A."/>
            <person name="Stielow B."/>
            <person name="Teixiera M."/>
            <person name="Abouelleil A."/>
            <person name="Chapman S.B."/>
            <person name="Priest M."/>
            <person name="Young S.K."/>
            <person name="Wortman J."/>
            <person name="Nusbaum C."/>
            <person name="Birren B."/>
        </authorList>
    </citation>
    <scope>NUCLEOTIDE SEQUENCE [LARGE SCALE GENOMIC DNA]</scope>
    <source>
        <strain evidence="2 3">CBS 72588</strain>
    </source>
</reference>
<dbReference type="PANTHER" id="PTHR12358:SF108">
    <property type="entry name" value="DAGKC DOMAIN-CONTAINING PROTEIN"/>
    <property type="match status" value="1"/>
</dbReference>
<sequence length="382" mass="41824">MAAAIHLPLHLRSDREVHVVISILSGQRKAQQYYDETLKPFLDDREIKHSTHTTKSAKTISELTTSLFLPNAVKGVKQTIILLSGDGGVVDIVDTLTSVLNRSSNDPRLPSVFIKPVIALVPMGTANALAWSSRVAGDPLNTMLTSSPPKSLPTFQARFSPGARLVVDEGRGRDALAAAAAASEDDDDDDHESIMYGAVVFSWGLHASLVGLSDTTEYRRHGLQRFRMAAEQLLKDDHKYRGKVKWRKADDGSGEWKDLGAGLEHSYVLASLVSNLEETFQISPATKPVDGTLHLVHIGPEPASEIMRILGMAYQSGQHVTDPKVTYEDIEGLRIEFDEDDEQWRLICVDGKIIAPAKGGWVEMTKIPASGVDGRRVVELVC</sequence>
<dbReference type="InterPro" id="IPR001206">
    <property type="entry name" value="Diacylglycerol_kinase_cat_dom"/>
</dbReference>
<dbReference type="SUPFAM" id="SSF111331">
    <property type="entry name" value="NAD kinase/diacylglycerol kinase-like"/>
    <property type="match status" value="1"/>
</dbReference>
<dbReference type="GO" id="GO:0016020">
    <property type="term" value="C:membrane"/>
    <property type="evidence" value="ECO:0007669"/>
    <property type="project" value="TreeGrafter"/>
</dbReference>
<dbReference type="OrthoDB" id="3853857at2759"/>
<dbReference type="PROSITE" id="PS50146">
    <property type="entry name" value="DAGK"/>
    <property type="match status" value="1"/>
</dbReference>
<feature type="domain" description="DAGKc" evidence="1">
    <location>
        <begin position="12"/>
        <end position="162"/>
    </location>
</feature>
<dbReference type="InterPro" id="IPR016064">
    <property type="entry name" value="NAD/diacylglycerol_kinase_sf"/>
</dbReference>
<dbReference type="GO" id="GO:0005737">
    <property type="term" value="C:cytoplasm"/>
    <property type="evidence" value="ECO:0007669"/>
    <property type="project" value="TreeGrafter"/>
</dbReference>
<dbReference type="Pfam" id="PF00781">
    <property type="entry name" value="DAGK_cat"/>
    <property type="match status" value="1"/>
</dbReference>
<organism evidence="2 3">
    <name type="scientific">Exophiala oligosperma</name>
    <dbReference type="NCBI Taxonomy" id="215243"/>
    <lineage>
        <taxon>Eukaryota</taxon>
        <taxon>Fungi</taxon>
        <taxon>Dikarya</taxon>
        <taxon>Ascomycota</taxon>
        <taxon>Pezizomycotina</taxon>
        <taxon>Eurotiomycetes</taxon>
        <taxon>Chaetothyriomycetidae</taxon>
        <taxon>Chaetothyriales</taxon>
        <taxon>Herpotrichiellaceae</taxon>
        <taxon>Exophiala</taxon>
    </lineage>
</organism>
<dbReference type="InterPro" id="IPR050187">
    <property type="entry name" value="Lipid_Phosphate_FormReg"/>
</dbReference>
<dbReference type="GO" id="GO:0001727">
    <property type="term" value="F:lipid kinase activity"/>
    <property type="evidence" value="ECO:0007669"/>
    <property type="project" value="TreeGrafter"/>
</dbReference>
<name>A0A0D2B6Z8_9EURO</name>
<evidence type="ECO:0000313" key="2">
    <source>
        <dbReference type="EMBL" id="KIW47996.1"/>
    </source>
</evidence>
<keyword evidence="3" id="KW-1185">Reference proteome</keyword>
<dbReference type="GeneID" id="27352710"/>
<dbReference type="RefSeq" id="XP_016268212.1">
    <property type="nucleotide sequence ID" value="XM_016401159.1"/>
</dbReference>
<dbReference type="Gene3D" id="2.60.200.40">
    <property type="match status" value="1"/>
</dbReference>
<evidence type="ECO:0000313" key="3">
    <source>
        <dbReference type="Proteomes" id="UP000053342"/>
    </source>
</evidence>
<dbReference type="Proteomes" id="UP000053342">
    <property type="component" value="Unassembled WGS sequence"/>
</dbReference>